<gene>
    <name evidence="1" type="ORF">KU306_13390</name>
</gene>
<dbReference type="GeneID" id="74529919"/>
<dbReference type="EMBL" id="CP078063">
    <property type="protein sequence ID" value="UVE49898.1"/>
    <property type="molecule type" value="Genomic_DNA"/>
</dbReference>
<organism evidence="1 2">
    <name type="scientific">Haloferax larsenii</name>
    <dbReference type="NCBI Taxonomy" id="302484"/>
    <lineage>
        <taxon>Archaea</taxon>
        <taxon>Methanobacteriati</taxon>
        <taxon>Methanobacteriota</taxon>
        <taxon>Stenosarchaea group</taxon>
        <taxon>Halobacteria</taxon>
        <taxon>Halobacteriales</taxon>
        <taxon>Haloferacaceae</taxon>
        <taxon>Haloferax</taxon>
    </lineage>
</organism>
<evidence type="ECO:0000313" key="2">
    <source>
        <dbReference type="Proteomes" id="UP001058330"/>
    </source>
</evidence>
<dbReference type="Proteomes" id="UP001058330">
    <property type="component" value="Chromosome"/>
</dbReference>
<accession>A0ABY5REL2</accession>
<keyword evidence="2" id="KW-1185">Reference proteome</keyword>
<dbReference type="RefSeq" id="WP_007540496.1">
    <property type="nucleotide sequence ID" value="NZ_CP078063.1"/>
</dbReference>
<protein>
    <submittedName>
        <fullName evidence="1">Uncharacterized protein</fullName>
    </submittedName>
</protein>
<name>A0ABY5REL2_HALLR</name>
<reference evidence="1" key="1">
    <citation type="submission" date="2021-07" db="EMBL/GenBank/DDBJ databases">
        <title>Studies on halocins as antimicrobial molecules from haloarchaea.</title>
        <authorList>
            <person name="Kumar S."/>
            <person name="Khare S.K."/>
        </authorList>
    </citation>
    <scope>NUCLEOTIDE SEQUENCE</scope>
    <source>
        <strain evidence="1">NCIM 5678</strain>
    </source>
</reference>
<proteinExistence type="predicted"/>
<sequence length="235" mass="26702">MMTKLPTLDASPPTTRALDAAEALLLGFYHQDLRETHLTNCEFDAARAAAESAEAHMSQAFRFEFPDVPSPRSERAGELFMRALFVQDEIENQEAFTHCFTHEVPDDVFVSDVEAMVQTSIDDDARWADCERLLEAACDEVGIDPEYATLHVRFWRMHGQKRDGWRAAARRAHRIKLACMVPKADTDTVETLAQYFVAGAERHDEWARRDVHQEVGSALDIVATYYQAILDLRDV</sequence>
<evidence type="ECO:0000313" key="1">
    <source>
        <dbReference type="EMBL" id="UVE49898.1"/>
    </source>
</evidence>